<evidence type="ECO:0000256" key="4">
    <source>
        <dbReference type="RuleBase" id="RU369102"/>
    </source>
</evidence>
<dbReference type="GO" id="GO:0009407">
    <property type="term" value="P:toxin catabolic process"/>
    <property type="evidence" value="ECO:0007669"/>
    <property type="project" value="UniProtKB-ARBA"/>
</dbReference>
<dbReference type="PANTHER" id="PTHR11260">
    <property type="entry name" value="GLUTATHIONE S-TRANSFERASE, GST, SUPERFAMILY, GST DOMAIN CONTAINING"/>
    <property type="match status" value="1"/>
</dbReference>
<dbReference type="FunFam" id="3.40.30.10:FF:000044">
    <property type="entry name" value="Glutathione S-transferase GSTU6"/>
    <property type="match status" value="1"/>
</dbReference>
<dbReference type="Pfam" id="PF02798">
    <property type="entry name" value="GST_N"/>
    <property type="match status" value="1"/>
</dbReference>
<dbReference type="EnsemblPlants" id="KQK23716">
    <property type="protein sequence ID" value="KQK23716"/>
    <property type="gene ID" value="BRADI_1g75605v3"/>
</dbReference>
<dbReference type="GeneID" id="100846577"/>
<keyword evidence="1 4" id="KW-0808">Transferase</keyword>
<feature type="domain" description="GST N-terminal" evidence="5">
    <location>
        <begin position="5"/>
        <end position="85"/>
    </location>
</feature>
<dbReference type="SFLD" id="SFLDS00019">
    <property type="entry name" value="Glutathione_Transferase_(cytos"/>
    <property type="match status" value="1"/>
</dbReference>
<keyword evidence="9" id="KW-1185">Reference proteome</keyword>
<feature type="domain" description="GST C-terminal" evidence="6">
    <location>
        <begin position="93"/>
        <end position="227"/>
    </location>
</feature>
<dbReference type="KEGG" id="bdi:100846577"/>
<dbReference type="InterPro" id="IPR004045">
    <property type="entry name" value="Glutathione_S-Trfase_N"/>
</dbReference>
<evidence type="ECO:0000256" key="1">
    <source>
        <dbReference type="ARBA" id="ARBA00022679"/>
    </source>
</evidence>
<proteinExistence type="inferred from homology"/>
<dbReference type="InterPro" id="IPR036249">
    <property type="entry name" value="Thioredoxin-like_sf"/>
</dbReference>
<dbReference type="CDD" id="cd03058">
    <property type="entry name" value="GST_N_Tau"/>
    <property type="match status" value="1"/>
</dbReference>
<dbReference type="SFLD" id="SFLDG01152">
    <property type="entry name" value="Main.3:_Omega-_and_Tau-like"/>
    <property type="match status" value="1"/>
</dbReference>
<dbReference type="InterPro" id="IPR045074">
    <property type="entry name" value="GST_C_Tau"/>
</dbReference>
<reference evidence="7" key="2">
    <citation type="submission" date="2017-06" db="EMBL/GenBank/DDBJ databases">
        <title>WGS assembly of Brachypodium distachyon.</title>
        <authorList>
            <consortium name="The International Brachypodium Initiative"/>
            <person name="Lucas S."/>
            <person name="Harmon-Smith M."/>
            <person name="Lail K."/>
            <person name="Tice H."/>
            <person name="Grimwood J."/>
            <person name="Bruce D."/>
            <person name="Barry K."/>
            <person name="Shu S."/>
            <person name="Lindquist E."/>
            <person name="Wang M."/>
            <person name="Pitluck S."/>
            <person name="Vogel J.P."/>
            <person name="Garvin D.F."/>
            <person name="Mockler T.C."/>
            <person name="Schmutz J."/>
            <person name="Rokhsar D."/>
            <person name="Bevan M.W."/>
        </authorList>
    </citation>
    <scope>NUCLEOTIDE SEQUENCE</scope>
    <source>
        <strain evidence="7">Bd21</strain>
    </source>
</reference>
<reference evidence="7 8" key="1">
    <citation type="journal article" date="2010" name="Nature">
        <title>Genome sequencing and analysis of the model grass Brachypodium distachyon.</title>
        <authorList>
            <consortium name="International Brachypodium Initiative"/>
        </authorList>
    </citation>
    <scope>NUCLEOTIDE SEQUENCE [LARGE SCALE GENOMIC DNA]</scope>
    <source>
        <strain evidence="7">Bd21</strain>
        <strain evidence="8">cv. Bd21</strain>
    </source>
</reference>
<name>A0A0Q3KHG8_BRADI</name>
<dbReference type="EC" id="2.5.1.18" evidence="4"/>
<dbReference type="GO" id="GO:0005829">
    <property type="term" value="C:cytosol"/>
    <property type="evidence" value="ECO:0007669"/>
    <property type="project" value="UniProtKB-SubCell"/>
</dbReference>
<dbReference type="Pfam" id="PF13410">
    <property type="entry name" value="GST_C_2"/>
    <property type="match status" value="1"/>
</dbReference>
<dbReference type="SUPFAM" id="SSF52833">
    <property type="entry name" value="Thioredoxin-like"/>
    <property type="match status" value="1"/>
</dbReference>
<evidence type="ECO:0000256" key="2">
    <source>
        <dbReference type="ARBA" id="ARBA00025743"/>
    </source>
</evidence>
<dbReference type="InterPro" id="IPR040079">
    <property type="entry name" value="Glutathione_S-Trfase"/>
</dbReference>
<evidence type="ECO:0000313" key="9">
    <source>
        <dbReference type="Proteomes" id="UP000008810"/>
    </source>
</evidence>
<dbReference type="GO" id="GO:0005737">
    <property type="term" value="C:cytoplasm"/>
    <property type="evidence" value="ECO:0000318"/>
    <property type="project" value="GO_Central"/>
</dbReference>
<dbReference type="InterPro" id="IPR036282">
    <property type="entry name" value="Glutathione-S-Trfase_C_sf"/>
</dbReference>
<evidence type="ECO:0000259" key="6">
    <source>
        <dbReference type="PROSITE" id="PS50405"/>
    </source>
</evidence>
<dbReference type="Gramene" id="KQK23716">
    <property type="protein sequence ID" value="KQK23716"/>
    <property type="gene ID" value="BRADI_1g75605v3"/>
</dbReference>
<dbReference type="PROSITE" id="PS50405">
    <property type="entry name" value="GST_CTER"/>
    <property type="match status" value="1"/>
</dbReference>
<evidence type="ECO:0000313" key="8">
    <source>
        <dbReference type="EnsemblPlants" id="KQK23716"/>
    </source>
</evidence>
<dbReference type="InterPro" id="IPR045073">
    <property type="entry name" value="Omega/Tau-like"/>
</dbReference>
<accession>A0A0Q3KHG8</accession>
<keyword evidence="4" id="KW-0963">Cytoplasm</keyword>
<reference evidence="8" key="3">
    <citation type="submission" date="2018-08" db="UniProtKB">
        <authorList>
            <consortium name="EnsemblPlants"/>
        </authorList>
    </citation>
    <scope>IDENTIFICATION</scope>
    <source>
        <strain evidence="8">cv. Bd21</strain>
    </source>
</reference>
<dbReference type="PROSITE" id="PS50404">
    <property type="entry name" value="GST_NTER"/>
    <property type="match status" value="1"/>
</dbReference>
<dbReference type="CDD" id="cd03185">
    <property type="entry name" value="GST_C_Tau"/>
    <property type="match status" value="1"/>
</dbReference>
<organism evidence="7">
    <name type="scientific">Brachypodium distachyon</name>
    <name type="common">Purple false brome</name>
    <name type="synonym">Trachynia distachya</name>
    <dbReference type="NCBI Taxonomy" id="15368"/>
    <lineage>
        <taxon>Eukaryota</taxon>
        <taxon>Viridiplantae</taxon>
        <taxon>Streptophyta</taxon>
        <taxon>Embryophyta</taxon>
        <taxon>Tracheophyta</taxon>
        <taxon>Spermatophyta</taxon>
        <taxon>Magnoliopsida</taxon>
        <taxon>Liliopsida</taxon>
        <taxon>Poales</taxon>
        <taxon>Poaceae</taxon>
        <taxon>BOP clade</taxon>
        <taxon>Pooideae</taxon>
        <taxon>Stipodae</taxon>
        <taxon>Brachypodieae</taxon>
        <taxon>Brachypodium</taxon>
    </lineage>
</organism>
<dbReference type="GO" id="GO:0004364">
    <property type="term" value="F:glutathione transferase activity"/>
    <property type="evidence" value="ECO:0000318"/>
    <property type="project" value="GO_Central"/>
</dbReference>
<comment type="catalytic activity">
    <reaction evidence="3 4">
        <text>RX + glutathione = an S-substituted glutathione + a halide anion + H(+)</text>
        <dbReference type="Rhea" id="RHEA:16437"/>
        <dbReference type="ChEBI" id="CHEBI:15378"/>
        <dbReference type="ChEBI" id="CHEBI:16042"/>
        <dbReference type="ChEBI" id="CHEBI:17792"/>
        <dbReference type="ChEBI" id="CHEBI:57925"/>
        <dbReference type="ChEBI" id="CHEBI:90779"/>
        <dbReference type="EC" id="2.5.1.18"/>
    </reaction>
</comment>
<dbReference type="Gene3D" id="1.20.1050.10">
    <property type="match status" value="1"/>
</dbReference>
<dbReference type="OrthoDB" id="4951845at2759"/>
<dbReference type="RefSeq" id="XP_003562110.1">
    <property type="nucleotide sequence ID" value="XM_003562062.3"/>
</dbReference>
<dbReference type="STRING" id="15368.A0A0Q3KHG8"/>
<comment type="similarity">
    <text evidence="2">Belongs to the GST superfamily. Tau family.</text>
</comment>
<dbReference type="EMBL" id="CM000880">
    <property type="protein sequence ID" value="KQK23716.1"/>
    <property type="molecule type" value="Genomic_DNA"/>
</dbReference>
<dbReference type="GO" id="GO:0006749">
    <property type="term" value="P:glutathione metabolic process"/>
    <property type="evidence" value="ECO:0000318"/>
    <property type="project" value="GO_Central"/>
</dbReference>
<dbReference type="PANTHER" id="PTHR11260:SF709">
    <property type="entry name" value="GLUTATHIONE S-TRANSFERASE"/>
    <property type="match status" value="1"/>
</dbReference>
<dbReference type="AlphaFoldDB" id="A0A0Q3KHG8"/>
<protein>
    <recommendedName>
        <fullName evidence="4">Glutathione S-transferase</fullName>
        <ecNumber evidence="4">2.5.1.18</ecNumber>
    </recommendedName>
</protein>
<dbReference type="SUPFAM" id="SSF47616">
    <property type="entry name" value="GST C-terminal domain-like"/>
    <property type="match status" value="1"/>
</dbReference>
<dbReference type="InterPro" id="IPR010987">
    <property type="entry name" value="Glutathione-S-Trfase_C-like"/>
</dbReference>
<gene>
    <name evidence="8" type="primary">LOC100846577</name>
    <name evidence="7" type="ORF">BRADI_1g75605v3</name>
</gene>
<evidence type="ECO:0000313" key="7">
    <source>
        <dbReference type="EMBL" id="KQK23716.1"/>
    </source>
</evidence>
<evidence type="ECO:0000259" key="5">
    <source>
        <dbReference type="PROSITE" id="PS50404"/>
    </source>
</evidence>
<sequence>MAGEGELKLLGASMSPFSIRVRMALDMKGVSYEYLEQDLFHKGELLLRSNPVHKKVPVLIVHGGKPICESLAIVQHVDEAWSSVARPSILPTGPYQRATARFWAAYVDDKLFPAWVGLMQAATEEERAERLSETLPMMARLEEAFAECSGGAGFFGGRSVGYLDVVVGCNLFWLDALREMFGVAVVDPGRTPLLAAWAARFAATAAVRDVAPDADDTVEFAHRVRAYNAASL</sequence>
<dbReference type="SFLD" id="SFLDG00358">
    <property type="entry name" value="Main_(cytGST)"/>
    <property type="match status" value="1"/>
</dbReference>
<comment type="function">
    <text evidence="4">Is involved in the conjugation of reduced glutathione to a wide number of exogenous and endogenous hydrophobic electrophiles.</text>
</comment>
<dbReference type="FunFam" id="1.20.1050.10:FF:000016">
    <property type="entry name" value="Glutathione S-transferase U9"/>
    <property type="match status" value="1"/>
</dbReference>
<dbReference type="Gene3D" id="3.40.30.10">
    <property type="entry name" value="Glutaredoxin"/>
    <property type="match status" value="1"/>
</dbReference>
<evidence type="ECO:0000256" key="3">
    <source>
        <dbReference type="ARBA" id="ARBA00047960"/>
    </source>
</evidence>
<comment type="subcellular location">
    <subcellularLocation>
        <location evidence="4">Cytoplasm</location>
        <location evidence="4">Cytosol</location>
    </subcellularLocation>
</comment>
<dbReference type="Proteomes" id="UP000008810">
    <property type="component" value="Chromosome 1"/>
</dbReference>